<protein>
    <recommendedName>
        <fullName evidence="8">C-type lectin domain-containing protein</fullName>
    </recommendedName>
</protein>
<dbReference type="PANTHER" id="PTHR24252">
    <property type="entry name" value="ACROSIN-RELATED"/>
    <property type="match status" value="1"/>
</dbReference>
<evidence type="ECO:0000259" key="4">
    <source>
        <dbReference type="PROSITE" id="PS50041"/>
    </source>
</evidence>
<dbReference type="SMART" id="SM00034">
    <property type="entry name" value="CLECT"/>
    <property type="match status" value="1"/>
</dbReference>
<dbReference type="GO" id="GO:0004252">
    <property type="term" value="F:serine-type endopeptidase activity"/>
    <property type="evidence" value="ECO:0007669"/>
    <property type="project" value="InterPro"/>
</dbReference>
<keyword evidence="7" id="KW-1185">Reference proteome</keyword>
<keyword evidence="1" id="KW-1015">Disulfide bond</keyword>
<gene>
    <name evidence="6" type="ORF">QR680_014747</name>
</gene>
<feature type="domain" description="C-type lectin" evidence="4">
    <location>
        <begin position="604"/>
        <end position="721"/>
    </location>
</feature>
<dbReference type="Proteomes" id="UP001175271">
    <property type="component" value="Unassembled WGS sequence"/>
</dbReference>
<dbReference type="InterPro" id="IPR016186">
    <property type="entry name" value="C-type_lectin-like/link_sf"/>
</dbReference>
<feature type="signal peptide" evidence="3">
    <location>
        <begin position="1"/>
        <end position="16"/>
    </location>
</feature>
<dbReference type="PROSITE" id="PS00135">
    <property type="entry name" value="TRYPSIN_SER"/>
    <property type="match status" value="2"/>
</dbReference>
<dbReference type="PANTHER" id="PTHR24252:SF7">
    <property type="entry name" value="HYALIN"/>
    <property type="match status" value="1"/>
</dbReference>
<dbReference type="EMBL" id="JAUCMV010000002">
    <property type="protein sequence ID" value="KAK0420540.1"/>
    <property type="molecule type" value="Genomic_DNA"/>
</dbReference>
<dbReference type="InterPro" id="IPR043504">
    <property type="entry name" value="Peptidase_S1_PA_chymotrypsin"/>
</dbReference>
<feature type="chain" id="PRO_5041436826" description="C-type lectin domain-containing protein" evidence="3">
    <location>
        <begin position="17"/>
        <end position="723"/>
    </location>
</feature>
<evidence type="ECO:0000256" key="1">
    <source>
        <dbReference type="ARBA" id="ARBA00023157"/>
    </source>
</evidence>
<dbReference type="InterPro" id="IPR001314">
    <property type="entry name" value="Peptidase_S1A"/>
</dbReference>
<dbReference type="Gene3D" id="2.40.10.10">
    <property type="entry name" value="Trypsin-like serine proteases"/>
    <property type="match status" value="2"/>
</dbReference>
<keyword evidence="2" id="KW-0645">Protease</keyword>
<dbReference type="Gene3D" id="3.10.100.10">
    <property type="entry name" value="Mannose-Binding Protein A, subunit A"/>
    <property type="match status" value="1"/>
</dbReference>
<evidence type="ECO:0008006" key="8">
    <source>
        <dbReference type="Google" id="ProtNLM"/>
    </source>
</evidence>
<dbReference type="CDD" id="cd00037">
    <property type="entry name" value="CLECT"/>
    <property type="match status" value="1"/>
</dbReference>
<dbReference type="GO" id="GO:0006508">
    <property type="term" value="P:proteolysis"/>
    <property type="evidence" value="ECO:0007669"/>
    <property type="project" value="UniProtKB-KW"/>
</dbReference>
<dbReference type="PRINTS" id="PR00722">
    <property type="entry name" value="CHYMOTRYPSIN"/>
</dbReference>
<dbReference type="SMART" id="SM00020">
    <property type="entry name" value="Tryp_SPc"/>
    <property type="match status" value="2"/>
</dbReference>
<name>A0AA39IBF6_9BILA</name>
<evidence type="ECO:0000313" key="6">
    <source>
        <dbReference type="EMBL" id="KAK0420540.1"/>
    </source>
</evidence>
<feature type="domain" description="Peptidase S1" evidence="5">
    <location>
        <begin position="55"/>
        <end position="291"/>
    </location>
</feature>
<dbReference type="Pfam" id="PF00059">
    <property type="entry name" value="Lectin_C"/>
    <property type="match status" value="1"/>
</dbReference>
<comment type="caution">
    <text evidence="6">The sequence shown here is derived from an EMBL/GenBank/DDBJ whole genome shotgun (WGS) entry which is preliminary data.</text>
</comment>
<keyword evidence="2" id="KW-0720">Serine protease</keyword>
<evidence type="ECO:0000259" key="5">
    <source>
        <dbReference type="PROSITE" id="PS50240"/>
    </source>
</evidence>
<dbReference type="InterPro" id="IPR009003">
    <property type="entry name" value="Peptidase_S1_PA"/>
</dbReference>
<dbReference type="SUPFAM" id="SSF56436">
    <property type="entry name" value="C-type lectin-like"/>
    <property type="match status" value="1"/>
</dbReference>
<dbReference type="InterPro" id="IPR018114">
    <property type="entry name" value="TRYPSIN_HIS"/>
</dbReference>
<organism evidence="6 7">
    <name type="scientific">Steinernema hermaphroditum</name>
    <dbReference type="NCBI Taxonomy" id="289476"/>
    <lineage>
        <taxon>Eukaryota</taxon>
        <taxon>Metazoa</taxon>
        <taxon>Ecdysozoa</taxon>
        <taxon>Nematoda</taxon>
        <taxon>Chromadorea</taxon>
        <taxon>Rhabditida</taxon>
        <taxon>Tylenchina</taxon>
        <taxon>Panagrolaimomorpha</taxon>
        <taxon>Strongyloidoidea</taxon>
        <taxon>Steinernematidae</taxon>
        <taxon>Steinernema</taxon>
    </lineage>
</organism>
<dbReference type="InterPro" id="IPR033116">
    <property type="entry name" value="TRYPSIN_SER"/>
</dbReference>
<keyword evidence="2" id="KW-0378">Hydrolase</keyword>
<dbReference type="CDD" id="cd00190">
    <property type="entry name" value="Tryp_SPc"/>
    <property type="match status" value="2"/>
</dbReference>
<evidence type="ECO:0000256" key="3">
    <source>
        <dbReference type="SAM" id="SignalP"/>
    </source>
</evidence>
<dbReference type="PROSITE" id="PS50041">
    <property type="entry name" value="C_TYPE_LECTIN_2"/>
    <property type="match status" value="1"/>
</dbReference>
<feature type="domain" description="Peptidase S1" evidence="5">
    <location>
        <begin position="330"/>
        <end position="577"/>
    </location>
</feature>
<evidence type="ECO:0000313" key="7">
    <source>
        <dbReference type="Proteomes" id="UP001175271"/>
    </source>
</evidence>
<dbReference type="SUPFAM" id="SSF50494">
    <property type="entry name" value="Trypsin-like serine proteases"/>
    <property type="match status" value="2"/>
</dbReference>
<reference evidence="6" key="1">
    <citation type="submission" date="2023-06" db="EMBL/GenBank/DDBJ databases">
        <title>Genomic analysis of the entomopathogenic nematode Steinernema hermaphroditum.</title>
        <authorList>
            <person name="Schwarz E.M."/>
            <person name="Heppert J.K."/>
            <person name="Baniya A."/>
            <person name="Schwartz H.T."/>
            <person name="Tan C.-H."/>
            <person name="Antoshechkin I."/>
            <person name="Sternberg P.W."/>
            <person name="Goodrich-Blair H."/>
            <person name="Dillman A.R."/>
        </authorList>
    </citation>
    <scope>NUCLEOTIDE SEQUENCE</scope>
    <source>
        <strain evidence="6">PS9179</strain>
        <tissue evidence="6">Whole animal</tissue>
    </source>
</reference>
<dbReference type="InterPro" id="IPR016187">
    <property type="entry name" value="CTDL_fold"/>
</dbReference>
<dbReference type="FunFam" id="2.40.10.10:FF:000068">
    <property type="entry name" value="transmembrane protease serine 2"/>
    <property type="match status" value="2"/>
</dbReference>
<dbReference type="InterPro" id="IPR001254">
    <property type="entry name" value="Trypsin_dom"/>
</dbReference>
<dbReference type="AlphaFoldDB" id="A0AA39IBF6"/>
<sequence>MRNLLILLVVFASAYGLDQLHITDLKDPSVLPTHPDAFHQMTLKAQANYKTSELVFGGSPAAAGQLPMQVFLNYQKNDGNYYMCGGTLISTTHILTAAHCAINVTEAKIMVGAVRRNDRSDNAQWRDVHRVIRHGQYNIASWGKQNDIAVMEFNPAVVLNRDTQLTKIIEDDDELIENNNVALVSGFGTYAFQGNNSLTSSYLRFASVTVYPFDRCNRIWNGRLRQSQICAGGKKRGAGPGDSGGPIQVIHKTTLYQVGLTSFGPSDPNRAQNTSSIRRLVELQAVDVSMEVEVTLRQLLEMKITSVLFLFAGYCACAYGLPHPNTTQFVFGGAHAREGQFPTQAYIKFKKTTDNLNWQCGGSLISTRHILTAAHCTYHMKAPHKIMVGATNIKDNTGKAQWRDITKIHTHSGYNEDVMDEIPNDIAVVEFSPAVTLNDDVQLARFVENDEELLKLETALISGYGVYKYEGPKKDGVSSNDLLFAEVDLHPFSYCNQAWWGLLKDYQICAGSKGHGTGNGDSGGPLQVTYNNVRYQIGLTSFGVAWDKDIASTQQDKYPPVYTRISSFCDFIANVTDRVATCERLPEAVSTPKPTTAEPPMKAHNFGNYILSTTELSFQDAKDFCESIGAKMLTPHKKGTEKIIQRIFNQLKPDDAHIFWLGLYKPEGIRSQYAWLDGSALNYRNWAKGLPIPTPSEECAAHWEPNWVGMDCNWKYSFVCQRK</sequence>
<dbReference type="Pfam" id="PF00089">
    <property type="entry name" value="Trypsin"/>
    <property type="match status" value="2"/>
</dbReference>
<proteinExistence type="predicted"/>
<dbReference type="PROSITE" id="PS00134">
    <property type="entry name" value="TRYPSIN_HIS"/>
    <property type="match status" value="2"/>
</dbReference>
<dbReference type="InterPro" id="IPR001304">
    <property type="entry name" value="C-type_lectin-like"/>
</dbReference>
<keyword evidence="3" id="KW-0732">Signal</keyword>
<accession>A0AA39IBF6</accession>
<dbReference type="PROSITE" id="PS50240">
    <property type="entry name" value="TRYPSIN_DOM"/>
    <property type="match status" value="2"/>
</dbReference>
<evidence type="ECO:0000256" key="2">
    <source>
        <dbReference type="RuleBase" id="RU363034"/>
    </source>
</evidence>